<gene>
    <name evidence="2" type="ORF">FRX31_029245</name>
</gene>
<sequence>PTRSNVEGDRASRSVQKQSALDKVWVQASGKDTTTRPVKEKTWAQVVTNNRYNPIQEIVAETQAHEEDICSLGLDTTVVNEAHQQSVVPQNVNLGRTHWQNGSTSSGLPGLRLSRQLWPMANRGGRNRFGRIKQLARQAVNREYQRKEITEIHINSSNEQRPVESGGSASSPQVSSTRLFGEGTSKQQQLVVSLLKRNIEKDQTEDVVEISDSESYPPGFEKQKGNGPGVNLGMMIEKECCQLKSREEVDVWVNGVIGSLANQMGISSTAGDQAMKSFFLQLGYAKVKERFNNEPNDDEQEMRNYELCNEELKGNKVLHG</sequence>
<dbReference type="AlphaFoldDB" id="A0A7J6V8Q9"/>
<feature type="compositionally biased region" description="Basic and acidic residues" evidence="1">
    <location>
        <begin position="1"/>
        <end position="12"/>
    </location>
</feature>
<name>A0A7J6V8Q9_THATH</name>
<protein>
    <submittedName>
        <fullName evidence="2">Uncharacterized protein</fullName>
    </submittedName>
</protein>
<dbReference type="EMBL" id="JABWDY010036505">
    <property type="protein sequence ID" value="KAF5181167.1"/>
    <property type="molecule type" value="Genomic_DNA"/>
</dbReference>
<feature type="region of interest" description="Disordered" evidence="1">
    <location>
        <begin position="151"/>
        <end position="182"/>
    </location>
</feature>
<proteinExistence type="predicted"/>
<accession>A0A7J6V8Q9</accession>
<feature type="region of interest" description="Disordered" evidence="1">
    <location>
        <begin position="206"/>
        <end position="227"/>
    </location>
</feature>
<feature type="compositionally biased region" description="Low complexity" evidence="1">
    <location>
        <begin position="165"/>
        <end position="176"/>
    </location>
</feature>
<evidence type="ECO:0000313" key="3">
    <source>
        <dbReference type="Proteomes" id="UP000554482"/>
    </source>
</evidence>
<evidence type="ECO:0000256" key="1">
    <source>
        <dbReference type="SAM" id="MobiDB-lite"/>
    </source>
</evidence>
<evidence type="ECO:0000313" key="2">
    <source>
        <dbReference type="EMBL" id="KAF5181167.1"/>
    </source>
</evidence>
<feature type="region of interest" description="Disordered" evidence="1">
    <location>
        <begin position="1"/>
        <end position="37"/>
    </location>
</feature>
<keyword evidence="3" id="KW-1185">Reference proteome</keyword>
<organism evidence="2 3">
    <name type="scientific">Thalictrum thalictroides</name>
    <name type="common">Rue-anemone</name>
    <name type="synonym">Anemone thalictroides</name>
    <dbReference type="NCBI Taxonomy" id="46969"/>
    <lineage>
        <taxon>Eukaryota</taxon>
        <taxon>Viridiplantae</taxon>
        <taxon>Streptophyta</taxon>
        <taxon>Embryophyta</taxon>
        <taxon>Tracheophyta</taxon>
        <taxon>Spermatophyta</taxon>
        <taxon>Magnoliopsida</taxon>
        <taxon>Ranunculales</taxon>
        <taxon>Ranunculaceae</taxon>
        <taxon>Thalictroideae</taxon>
        <taxon>Thalictrum</taxon>
    </lineage>
</organism>
<dbReference type="Proteomes" id="UP000554482">
    <property type="component" value="Unassembled WGS sequence"/>
</dbReference>
<comment type="caution">
    <text evidence="2">The sequence shown here is derived from an EMBL/GenBank/DDBJ whole genome shotgun (WGS) entry which is preliminary data.</text>
</comment>
<feature type="non-terminal residue" evidence="2">
    <location>
        <position position="1"/>
    </location>
</feature>
<reference evidence="2 3" key="1">
    <citation type="submission" date="2020-06" db="EMBL/GenBank/DDBJ databases">
        <title>Transcriptomic and genomic resources for Thalictrum thalictroides and T. hernandezii: Facilitating candidate gene discovery in an emerging model plant lineage.</title>
        <authorList>
            <person name="Arias T."/>
            <person name="Riano-Pachon D.M."/>
            <person name="Di Stilio V.S."/>
        </authorList>
    </citation>
    <scope>NUCLEOTIDE SEQUENCE [LARGE SCALE GENOMIC DNA]</scope>
    <source>
        <strain evidence="3">cv. WT478/WT964</strain>
        <tissue evidence="2">Leaves</tissue>
    </source>
</reference>